<dbReference type="eggNOG" id="COG0121">
    <property type="taxonomic scope" value="Bacteria"/>
</dbReference>
<dbReference type="KEGG" id="pye:A6J80_14865"/>
<reference evidence="5" key="1">
    <citation type="submission" date="2017-03" db="EMBL/GenBank/DDBJ databases">
        <title>FDA dAtabase for Regulatory Grade micrObial Sequences (FDA-ARGOS): Supporting development and validation of Infectious Disease Dx tests.</title>
        <authorList>
            <person name="Minogue T."/>
            <person name="Wolcott M."/>
            <person name="Wasieloski L."/>
            <person name="Aguilar W."/>
            <person name="Moore D."/>
            <person name="Tallon L."/>
            <person name="Sadzewicz L."/>
            <person name="Sengamalay N."/>
            <person name="Ott S."/>
            <person name="Godinez A."/>
            <person name="Nagaraj S."/>
            <person name="Nadendla S."/>
            <person name="Geyer C."/>
            <person name="Sichtig H."/>
        </authorList>
    </citation>
    <scope>NUCLEOTIDE SEQUENCE [LARGE SCALE GENOMIC DNA]</scope>
    <source>
        <strain evidence="5">FDAARGOS_252</strain>
    </source>
</reference>
<name>A0A1V0GUI0_9RHOB</name>
<keyword evidence="1 3" id="KW-0315">Glutamine amidotransferase</keyword>
<dbReference type="CDD" id="cd01908">
    <property type="entry name" value="YafJ"/>
    <property type="match status" value="1"/>
</dbReference>
<accession>A0A1V0GUI0</accession>
<dbReference type="STRING" id="147645.A6J80_14865"/>
<dbReference type="PROSITE" id="PS51278">
    <property type="entry name" value="GATASE_TYPE_2"/>
    <property type="match status" value="1"/>
</dbReference>
<dbReference type="InterPro" id="IPR029055">
    <property type="entry name" value="Ntn_hydrolases_N"/>
</dbReference>
<keyword evidence="5" id="KW-1185">Reference proteome</keyword>
<dbReference type="Gene3D" id="3.60.20.10">
    <property type="entry name" value="Glutamine Phosphoribosylpyrophosphate, subunit 1, domain 1"/>
    <property type="match status" value="1"/>
</dbReference>
<dbReference type="Proteomes" id="UP000324507">
    <property type="component" value="Chromosome"/>
</dbReference>
<dbReference type="SUPFAM" id="SSF56235">
    <property type="entry name" value="N-terminal nucleophile aminohydrolases (Ntn hydrolases)"/>
    <property type="match status" value="1"/>
</dbReference>
<keyword evidence="3" id="KW-0808">Transferase</keyword>
<dbReference type="PANTHER" id="PTHR43187">
    <property type="entry name" value="GLUTAMINE AMIDOTRANSFERASE DUG3-RELATED"/>
    <property type="match status" value="1"/>
</dbReference>
<dbReference type="Pfam" id="PF13230">
    <property type="entry name" value="GATase_4"/>
    <property type="match status" value="1"/>
</dbReference>
<reference evidence="3" key="2">
    <citation type="submission" date="2017-12" db="EMBL/GenBank/DDBJ databases">
        <title>FDA dAtabase for Regulatory Grade micrObial Sequences (FDA-ARGOS): Supporting development and validation of Infectious Disease Dx tests.</title>
        <authorList>
            <person name="Campos J."/>
            <person name="Goldberg B."/>
            <person name="Tallon L."/>
            <person name="Sadzewicz L."/>
            <person name="Sengamalay N."/>
            <person name="Ott S."/>
            <person name="Godinez A."/>
            <person name="Nagaraj S."/>
            <person name="Vyas G."/>
            <person name="Aluvathingal J."/>
            <person name="Nadendla S."/>
            <person name="Geyer C."/>
            <person name="Nandy P."/>
            <person name="Hobson J."/>
            <person name="Sichtig H."/>
        </authorList>
    </citation>
    <scope>NUCLEOTIDE SEQUENCE</scope>
    <source>
        <strain evidence="3">FDAARGOS_252</strain>
    </source>
</reference>
<dbReference type="EMBL" id="CP044081">
    <property type="protein sequence ID" value="QEU08118.1"/>
    <property type="molecule type" value="Genomic_DNA"/>
</dbReference>
<evidence type="ECO:0000313" key="3">
    <source>
        <dbReference type="EMBL" id="ARC37478.1"/>
    </source>
</evidence>
<evidence type="ECO:0000259" key="2">
    <source>
        <dbReference type="PROSITE" id="PS51278"/>
    </source>
</evidence>
<dbReference type="GO" id="GO:0016740">
    <property type="term" value="F:transferase activity"/>
    <property type="evidence" value="ECO:0007669"/>
    <property type="project" value="UniProtKB-KW"/>
</dbReference>
<reference evidence="4 6" key="3">
    <citation type="submission" date="2019-09" db="EMBL/GenBank/DDBJ databases">
        <title>FDA dAtabase for Regulatory Grade micrObial Sequences (FDA-ARGOS): Supporting development and validation of Infectious Disease Dx tests.</title>
        <authorList>
            <person name="Sciortino C."/>
            <person name="Tallon L."/>
            <person name="Sadzewicz L."/>
            <person name="Vavikolanu K."/>
            <person name="Mehta A."/>
            <person name="Aluvathingal J."/>
            <person name="Nadendla S."/>
            <person name="Nandy P."/>
            <person name="Geyer C."/>
            <person name="Yan Y."/>
            <person name="Sichtig H."/>
        </authorList>
    </citation>
    <scope>NUCLEOTIDE SEQUENCE [LARGE SCALE GENOMIC DNA]</scope>
    <source>
        <strain evidence="4 6">FDAARGOS_643</strain>
    </source>
</reference>
<gene>
    <name evidence="3" type="ORF">A6J80_14865</name>
    <name evidence="4" type="ORF">FOB51_08965</name>
</gene>
<sequence length="264" mass="29244">MCRWAAYIGSPIFLEDVICRPGHSLVRQSHGAQRCLTPVNADGFGLAWYGERAEPGLYRDIMPAWSDSNLKSLTATLKSHLFLAHVRASTGTATSRNNCHPFVVGRWSFMHNGQFGGYDRYRRHAEALIPDDYYAHRKGATDSEALFLMALGEGLDSDPAGAMARATARFQALARDRGEAPHVRLTAAFSDGQRLYALRYASDDQAPTLFHRWSENRNGRAVVSEPLESDEADWIEVPAQSFCVFEGARVAIAPFQPDLLRAAA</sequence>
<evidence type="ECO:0000313" key="6">
    <source>
        <dbReference type="Proteomes" id="UP000324507"/>
    </source>
</evidence>
<protein>
    <submittedName>
        <fullName evidence="3">Class II glutamine amidotransferase</fullName>
    </submittedName>
</protein>
<evidence type="ECO:0000256" key="1">
    <source>
        <dbReference type="ARBA" id="ARBA00022962"/>
    </source>
</evidence>
<dbReference type="InterPro" id="IPR017932">
    <property type="entry name" value="GATase_2_dom"/>
</dbReference>
<dbReference type="AlphaFoldDB" id="A0A1V0GUI0"/>
<dbReference type="InterPro" id="IPR052373">
    <property type="entry name" value="Gamma-glu_amide_hydrolase"/>
</dbReference>
<dbReference type="EMBL" id="CP020442">
    <property type="protein sequence ID" value="ARC37478.1"/>
    <property type="molecule type" value="Genomic_DNA"/>
</dbReference>
<evidence type="ECO:0000313" key="5">
    <source>
        <dbReference type="Proteomes" id="UP000191257"/>
    </source>
</evidence>
<dbReference type="PANTHER" id="PTHR43187:SF1">
    <property type="entry name" value="GLUTAMINE AMIDOTRANSFERASE DUG3-RELATED"/>
    <property type="match status" value="1"/>
</dbReference>
<dbReference type="Proteomes" id="UP000191257">
    <property type="component" value="Chromosome"/>
</dbReference>
<feature type="domain" description="Glutamine amidotransferase type-2" evidence="2">
    <location>
        <begin position="2"/>
        <end position="264"/>
    </location>
</feature>
<organism evidence="3 5">
    <name type="scientific">Paracoccus yeei</name>
    <dbReference type="NCBI Taxonomy" id="147645"/>
    <lineage>
        <taxon>Bacteria</taxon>
        <taxon>Pseudomonadati</taxon>
        <taxon>Pseudomonadota</taxon>
        <taxon>Alphaproteobacteria</taxon>
        <taxon>Rhodobacterales</taxon>
        <taxon>Paracoccaceae</taxon>
        <taxon>Paracoccus</taxon>
    </lineage>
</organism>
<evidence type="ECO:0000313" key="4">
    <source>
        <dbReference type="EMBL" id="QEU08118.1"/>
    </source>
</evidence>
<dbReference type="RefSeq" id="WP_080622012.1">
    <property type="nucleotide sequence ID" value="NZ_CAWMZI010000001.1"/>
</dbReference>
<proteinExistence type="predicted"/>
<dbReference type="InterPro" id="IPR026869">
    <property type="entry name" value="EgtC-like"/>
</dbReference>